<dbReference type="GO" id="GO:0009073">
    <property type="term" value="P:aromatic amino acid family biosynthetic process"/>
    <property type="evidence" value="ECO:0007669"/>
    <property type="project" value="UniProtKB-KW"/>
</dbReference>
<keyword evidence="5" id="KW-0456">Lyase</keyword>
<feature type="domain" description="3-dehydroquinate synthase N-terminal" evidence="6">
    <location>
        <begin position="81"/>
        <end position="193"/>
    </location>
</feature>
<dbReference type="InterPro" id="IPR050071">
    <property type="entry name" value="Dehydroquinate_synthase"/>
</dbReference>
<keyword evidence="4" id="KW-0057">Aromatic amino acid biosynthesis</keyword>
<evidence type="ECO:0000259" key="6">
    <source>
        <dbReference type="Pfam" id="PF01761"/>
    </source>
</evidence>
<dbReference type="Pfam" id="PF01761">
    <property type="entry name" value="DHQ_synthase"/>
    <property type="match status" value="1"/>
</dbReference>
<keyword evidence="3" id="KW-0520">NAD</keyword>
<keyword evidence="9" id="KW-1185">Reference proteome</keyword>
<dbReference type="Gene3D" id="1.20.1090.10">
    <property type="entry name" value="Dehydroquinate synthase-like - alpha domain"/>
    <property type="match status" value="1"/>
</dbReference>
<reference evidence="8 9" key="1">
    <citation type="submission" date="2018-06" db="EMBL/GenBank/DDBJ databases">
        <title>Genomic Encyclopedia of Type Strains, Phase IV (KMG-IV): sequencing the most valuable type-strain genomes for metagenomic binning, comparative biology and taxonomic classification.</title>
        <authorList>
            <person name="Goeker M."/>
        </authorList>
    </citation>
    <scope>NUCLEOTIDE SEQUENCE [LARGE SCALE GENOMIC DNA]</scope>
    <source>
        <strain evidence="8 9">DSM 25532</strain>
    </source>
</reference>
<evidence type="ECO:0000256" key="4">
    <source>
        <dbReference type="ARBA" id="ARBA00023141"/>
    </source>
</evidence>
<dbReference type="GO" id="GO:0003856">
    <property type="term" value="F:3-dehydroquinate synthase activity"/>
    <property type="evidence" value="ECO:0007669"/>
    <property type="project" value="TreeGrafter"/>
</dbReference>
<dbReference type="PANTHER" id="PTHR43622">
    <property type="entry name" value="3-DEHYDROQUINATE SYNTHASE"/>
    <property type="match status" value="1"/>
</dbReference>
<dbReference type="EMBL" id="QNRR01000007">
    <property type="protein sequence ID" value="RBP41212.1"/>
    <property type="molecule type" value="Genomic_DNA"/>
</dbReference>
<dbReference type="RefSeq" id="WP_113959862.1">
    <property type="nucleotide sequence ID" value="NZ_QNRR01000007.1"/>
</dbReference>
<sequence>MLERTFKVEYAQRVLFTRDMFGLENHVLRDLLASAREGDRVTKALVFVDSHVAEARPDLLPALEAYAAAHSTVFSLAAPAVIVPGGETCKNDFAIVQQCWEAISEACLDRHSLVFVIGGGAVLDLVCFAASTAHRGIRHVRFPTTTLSQGDGGVGVKNGVNYFGKKNWVGSFSVPYAIVNDFALLETLPIREKRCGLIEAIKVSLIRDAEFYHWLEQNADALAELEPDAVERAVRRSAELHVEHITTNGDPFELGSARPLDFGHWVAHKLEQVSHFEIKHGEAVAIGMAVDLRYSVKAGILDDATAQRIISLIRRVGFATYAPQLLESTKDGELVILAGLEEFREHLGGELTITLVPEIGRKLEVHEMNTSYIVDTLKELVEARV</sequence>
<evidence type="ECO:0000256" key="5">
    <source>
        <dbReference type="ARBA" id="ARBA00023239"/>
    </source>
</evidence>
<feature type="domain" description="3-dehydroquinate synthase C-terminal" evidence="7">
    <location>
        <begin position="196"/>
        <end position="321"/>
    </location>
</feature>
<evidence type="ECO:0000313" key="9">
    <source>
        <dbReference type="Proteomes" id="UP000253426"/>
    </source>
</evidence>
<dbReference type="OrthoDB" id="9806583at2"/>
<organism evidence="8 9">
    <name type="scientific">Roseimicrobium gellanilyticum</name>
    <dbReference type="NCBI Taxonomy" id="748857"/>
    <lineage>
        <taxon>Bacteria</taxon>
        <taxon>Pseudomonadati</taxon>
        <taxon>Verrucomicrobiota</taxon>
        <taxon>Verrucomicrobiia</taxon>
        <taxon>Verrucomicrobiales</taxon>
        <taxon>Verrucomicrobiaceae</taxon>
        <taxon>Roseimicrobium</taxon>
    </lineage>
</organism>
<dbReference type="CDD" id="cd08198">
    <property type="entry name" value="DHQS-like"/>
    <property type="match status" value="1"/>
</dbReference>
<comment type="cofactor">
    <cofactor evidence="1">
        <name>NAD(+)</name>
        <dbReference type="ChEBI" id="CHEBI:57540"/>
    </cofactor>
</comment>
<name>A0A366HF62_9BACT</name>
<evidence type="ECO:0000313" key="8">
    <source>
        <dbReference type="EMBL" id="RBP41212.1"/>
    </source>
</evidence>
<dbReference type="Proteomes" id="UP000253426">
    <property type="component" value="Unassembled WGS sequence"/>
</dbReference>
<dbReference type="InterPro" id="IPR056179">
    <property type="entry name" value="DHQS_C"/>
</dbReference>
<dbReference type="SUPFAM" id="SSF56796">
    <property type="entry name" value="Dehydroquinate synthase-like"/>
    <property type="match status" value="1"/>
</dbReference>
<dbReference type="InterPro" id="IPR030960">
    <property type="entry name" value="DHQS/DOIS_N"/>
</dbReference>
<dbReference type="GO" id="GO:0008652">
    <property type="term" value="P:amino acid biosynthetic process"/>
    <property type="evidence" value="ECO:0007669"/>
    <property type="project" value="UniProtKB-KW"/>
</dbReference>
<dbReference type="AlphaFoldDB" id="A0A366HF62"/>
<protein>
    <submittedName>
        <fullName evidence="8">3-dehydroquinate synthase</fullName>
    </submittedName>
</protein>
<dbReference type="Gene3D" id="3.40.50.1970">
    <property type="match status" value="1"/>
</dbReference>
<evidence type="ECO:0000259" key="7">
    <source>
        <dbReference type="Pfam" id="PF24621"/>
    </source>
</evidence>
<dbReference type="Pfam" id="PF24621">
    <property type="entry name" value="DHQS_C"/>
    <property type="match status" value="1"/>
</dbReference>
<dbReference type="NCBIfam" id="NF004852">
    <property type="entry name" value="PRK06203.1"/>
    <property type="match status" value="1"/>
</dbReference>
<keyword evidence="2" id="KW-0028">Amino-acid biosynthesis</keyword>
<evidence type="ECO:0000256" key="2">
    <source>
        <dbReference type="ARBA" id="ARBA00022605"/>
    </source>
</evidence>
<dbReference type="PANTHER" id="PTHR43622:SF7">
    <property type="entry name" value="3-DEHYDROQUINATE SYNTHASE, CHLOROPLASTIC"/>
    <property type="match status" value="1"/>
</dbReference>
<evidence type="ECO:0000256" key="3">
    <source>
        <dbReference type="ARBA" id="ARBA00023027"/>
    </source>
</evidence>
<proteinExistence type="predicted"/>
<accession>A0A366HF62</accession>
<comment type="caution">
    <text evidence="8">The sequence shown here is derived from an EMBL/GenBank/DDBJ whole genome shotgun (WGS) entry which is preliminary data.</text>
</comment>
<evidence type="ECO:0000256" key="1">
    <source>
        <dbReference type="ARBA" id="ARBA00001911"/>
    </source>
</evidence>
<gene>
    <name evidence="8" type="ORF">DES53_10741</name>
</gene>